<dbReference type="SMART" id="SM00360">
    <property type="entry name" value="RRM"/>
    <property type="match status" value="1"/>
</dbReference>
<dbReference type="EMBL" id="HACM01009439">
    <property type="protein sequence ID" value="CRZ09881.1"/>
    <property type="molecule type" value="Transcribed_RNA"/>
</dbReference>
<protein>
    <recommendedName>
        <fullName evidence="2">RRM domain-containing protein</fullName>
    </recommendedName>
</protein>
<dbReference type="InterPro" id="IPR012677">
    <property type="entry name" value="Nucleotide-bd_a/b_plait_sf"/>
</dbReference>
<dbReference type="PANTHER" id="PTHR48037:SF1">
    <property type="entry name" value="RRM DOMAIN-CONTAINING PROTEIN"/>
    <property type="match status" value="1"/>
</dbReference>
<dbReference type="AlphaFoldDB" id="A0A0H5R7U4"/>
<proteinExistence type="predicted"/>
<dbReference type="InterPro" id="IPR035979">
    <property type="entry name" value="RBD_domain_sf"/>
</dbReference>
<dbReference type="PANTHER" id="PTHR48037">
    <property type="entry name" value="ATPASE E1"/>
    <property type="match status" value="1"/>
</dbReference>
<dbReference type="InterPro" id="IPR000504">
    <property type="entry name" value="RRM_dom"/>
</dbReference>
<dbReference type="GO" id="GO:0003723">
    <property type="term" value="F:RNA binding"/>
    <property type="evidence" value="ECO:0007669"/>
    <property type="project" value="UniProtKB-UniRule"/>
</dbReference>
<evidence type="ECO:0000259" key="2">
    <source>
        <dbReference type="PROSITE" id="PS50102"/>
    </source>
</evidence>
<name>A0A0H5R7U4_9EUKA</name>
<dbReference type="Pfam" id="PF00076">
    <property type="entry name" value="RRM_1"/>
    <property type="match status" value="1"/>
</dbReference>
<keyword evidence="1" id="KW-0694">RNA-binding</keyword>
<feature type="domain" description="RRM" evidence="2">
    <location>
        <begin position="18"/>
        <end position="98"/>
    </location>
</feature>
<organism evidence="3">
    <name type="scientific">Spongospora subterranea</name>
    <dbReference type="NCBI Taxonomy" id="70186"/>
    <lineage>
        <taxon>Eukaryota</taxon>
        <taxon>Sar</taxon>
        <taxon>Rhizaria</taxon>
        <taxon>Endomyxa</taxon>
        <taxon>Phytomyxea</taxon>
        <taxon>Plasmodiophorida</taxon>
        <taxon>Plasmodiophoridae</taxon>
        <taxon>Spongospora</taxon>
    </lineage>
</organism>
<reference evidence="3" key="1">
    <citation type="submission" date="2015-04" db="EMBL/GenBank/DDBJ databases">
        <title>The genome sequence of the plant pathogenic Rhizarian Plasmodiophora brassicae reveals insights in its biotrophic life cycle and the origin of chitin synthesis.</title>
        <authorList>
            <person name="Schwelm A."/>
            <person name="Fogelqvist J."/>
            <person name="Knaust A."/>
            <person name="Julke S."/>
            <person name="Lilja T."/>
            <person name="Dhandapani V."/>
            <person name="Bonilla-Rosso G."/>
            <person name="Karlsson M."/>
            <person name="Shevchenko A."/>
            <person name="Choi S.R."/>
            <person name="Kim H.G."/>
            <person name="Park J.Y."/>
            <person name="Lim Y.P."/>
            <person name="Ludwig-Muller J."/>
            <person name="Dixelius C."/>
        </authorList>
    </citation>
    <scope>NUCLEOTIDE SEQUENCE</scope>
    <source>
        <tissue evidence="3">Potato root galls</tissue>
    </source>
</reference>
<dbReference type="SUPFAM" id="SSF54928">
    <property type="entry name" value="RNA-binding domain, RBD"/>
    <property type="match status" value="1"/>
</dbReference>
<sequence>MSLADVDEIIDTQTQMRRVLYVGGLSIDMTEEMLRDAFVVFGDLVDVSIPSVATGVGEKTRRFAFIEYEEAEDAICAKENMNDSELLNRIIYVKFADERRSLEKARPVWAQAPVELEKDNDTLADNDNAVEEQD</sequence>
<dbReference type="Gene3D" id="3.30.70.330">
    <property type="match status" value="1"/>
</dbReference>
<evidence type="ECO:0000313" key="3">
    <source>
        <dbReference type="EMBL" id="CRZ09881.1"/>
    </source>
</evidence>
<evidence type="ECO:0000256" key="1">
    <source>
        <dbReference type="PROSITE-ProRule" id="PRU00176"/>
    </source>
</evidence>
<accession>A0A0H5R7U4</accession>
<dbReference type="PROSITE" id="PS50102">
    <property type="entry name" value="RRM"/>
    <property type="match status" value="1"/>
</dbReference>